<dbReference type="EMBL" id="JAKOGI010000265">
    <property type="protein sequence ID" value="KAJ8438219.1"/>
    <property type="molecule type" value="Genomic_DNA"/>
</dbReference>
<sequence>MTRARTSCGGKFMSLHKVPPVEVVPGPCSLVALFNILKKRVGGYDMETGENEGVKPSATPPRNGFLVSVIVLNNIDQLLQGRIHDSLVAFPVFSALRISFASPSFLAHLADHYLLTLVADHYSLTTSASSCSPFCRETPKRVDGSIFTYSAAFVLACCAASVARAAKTFIPAANCEDFHPTSNAEIHQRNQKHQVLPSSLTSN</sequence>
<name>A0A9Q1K871_9CARY</name>
<comment type="caution">
    <text evidence="1">The sequence shown here is derived from an EMBL/GenBank/DDBJ whole genome shotgun (WGS) entry which is preliminary data.</text>
</comment>
<accession>A0A9Q1K871</accession>
<proteinExistence type="predicted"/>
<protein>
    <submittedName>
        <fullName evidence="1">Uncharacterized protein</fullName>
    </submittedName>
</protein>
<evidence type="ECO:0000313" key="2">
    <source>
        <dbReference type="Proteomes" id="UP001153076"/>
    </source>
</evidence>
<dbReference type="AlphaFoldDB" id="A0A9Q1K871"/>
<gene>
    <name evidence="1" type="ORF">Cgig2_011581</name>
</gene>
<dbReference type="Proteomes" id="UP001153076">
    <property type="component" value="Unassembled WGS sequence"/>
</dbReference>
<keyword evidence="2" id="KW-1185">Reference proteome</keyword>
<organism evidence="1 2">
    <name type="scientific">Carnegiea gigantea</name>
    <dbReference type="NCBI Taxonomy" id="171969"/>
    <lineage>
        <taxon>Eukaryota</taxon>
        <taxon>Viridiplantae</taxon>
        <taxon>Streptophyta</taxon>
        <taxon>Embryophyta</taxon>
        <taxon>Tracheophyta</taxon>
        <taxon>Spermatophyta</taxon>
        <taxon>Magnoliopsida</taxon>
        <taxon>eudicotyledons</taxon>
        <taxon>Gunneridae</taxon>
        <taxon>Pentapetalae</taxon>
        <taxon>Caryophyllales</taxon>
        <taxon>Cactineae</taxon>
        <taxon>Cactaceae</taxon>
        <taxon>Cactoideae</taxon>
        <taxon>Echinocereeae</taxon>
        <taxon>Carnegiea</taxon>
    </lineage>
</organism>
<evidence type="ECO:0000313" key="1">
    <source>
        <dbReference type="EMBL" id="KAJ8438219.1"/>
    </source>
</evidence>
<reference evidence="1" key="1">
    <citation type="submission" date="2022-04" db="EMBL/GenBank/DDBJ databases">
        <title>Carnegiea gigantea Genome sequencing and assembly v2.</title>
        <authorList>
            <person name="Copetti D."/>
            <person name="Sanderson M.J."/>
            <person name="Burquez A."/>
            <person name="Wojciechowski M.F."/>
        </authorList>
    </citation>
    <scope>NUCLEOTIDE SEQUENCE</scope>
    <source>
        <strain evidence="1">SGP5-SGP5p</strain>
        <tissue evidence="1">Aerial part</tissue>
    </source>
</reference>